<comment type="caution">
    <text evidence="1">The sequence shown here is derived from an EMBL/GenBank/DDBJ whole genome shotgun (WGS) entry which is preliminary data.</text>
</comment>
<reference evidence="1 2" key="1">
    <citation type="submission" date="2019-05" db="EMBL/GenBank/DDBJ databases">
        <title>Mikania micrantha, genome provides insights into the molecular mechanism of rapid growth.</title>
        <authorList>
            <person name="Liu B."/>
        </authorList>
    </citation>
    <scope>NUCLEOTIDE SEQUENCE [LARGE SCALE GENOMIC DNA]</scope>
    <source>
        <strain evidence="1">NLD-2019</strain>
        <tissue evidence="1">Leaf</tissue>
    </source>
</reference>
<accession>A0A5N6Q1F8</accession>
<gene>
    <name evidence="1" type="ORF">E3N88_01610</name>
</gene>
<proteinExistence type="predicted"/>
<dbReference type="Proteomes" id="UP000326396">
    <property type="component" value="Linkage Group LG1"/>
</dbReference>
<protein>
    <submittedName>
        <fullName evidence="1">Uncharacterized protein</fullName>
    </submittedName>
</protein>
<dbReference type="EMBL" id="SZYD01000001">
    <property type="protein sequence ID" value="KAD7478474.1"/>
    <property type="molecule type" value="Genomic_DNA"/>
</dbReference>
<evidence type="ECO:0000313" key="2">
    <source>
        <dbReference type="Proteomes" id="UP000326396"/>
    </source>
</evidence>
<organism evidence="1 2">
    <name type="scientific">Mikania micrantha</name>
    <name type="common">bitter vine</name>
    <dbReference type="NCBI Taxonomy" id="192012"/>
    <lineage>
        <taxon>Eukaryota</taxon>
        <taxon>Viridiplantae</taxon>
        <taxon>Streptophyta</taxon>
        <taxon>Embryophyta</taxon>
        <taxon>Tracheophyta</taxon>
        <taxon>Spermatophyta</taxon>
        <taxon>Magnoliopsida</taxon>
        <taxon>eudicotyledons</taxon>
        <taxon>Gunneridae</taxon>
        <taxon>Pentapetalae</taxon>
        <taxon>asterids</taxon>
        <taxon>campanulids</taxon>
        <taxon>Asterales</taxon>
        <taxon>Asteraceae</taxon>
        <taxon>Asteroideae</taxon>
        <taxon>Heliantheae alliance</taxon>
        <taxon>Eupatorieae</taxon>
        <taxon>Mikania</taxon>
    </lineage>
</organism>
<dbReference type="AlphaFoldDB" id="A0A5N6Q1F8"/>
<evidence type="ECO:0000313" key="1">
    <source>
        <dbReference type="EMBL" id="KAD7478474.1"/>
    </source>
</evidence>
<sequence length="253" mass="27452">MEISVGDSKTKSLDLKALYKSEVDNKGGSVIKETSSWLGNGAGAETKKRKNRKGVAISDFDDLPQSKNIRHSIDDIEVEGVKNSFSRLASGLDQTINGDSSIGIDISSDDQGALIPKRLRESGGKSKFGKSHLKLSASVENFAEQNDELKEVMQNEVSGSGDSFTPEFVKLNGKLGVKSRTKEKGIVGSKGNSKQGLEAVASALHANDRGNLLACLLSMTEENLVLEYSTDLETTRKSWFPVNEHFVNLQLPY</sequence>
<name>A0A5N6Q1F8_9ASTR</name>
<keyword evidence="2" id="KW-1185">Reference proteome</keyword>